<dbReference type="Gene3D" id="3.40.50.2000">
    <property type="entry name" value="Glycogen Phosphorylase B"/>
    <property type="match status" value="1"/>
</dbReference>
<dbReference type="AlphaFoldDB" id="A0A840KER4"/>
<evidence type="ECO:0000313" key="1">
    <source>
        <dbReference type="EMBL" id="MBB4806467.1"/>
    </source>
</evidence>
<organism evidence="1 2">
    <name type="scientific">Chryseobacterium defluvii</name>
    <dbReference type="NCBI Taxonomy" id="160396"/>
    <lineage>
        <taxon>Bacteria</taxon>
        <taxon>Pseudomonadati</taxon>
        <taxon>Bacteroidota</taxon>
        <taxon>Flavobacteriia</taxon>
        <taxon>Flavobacteriales</taxon>
        <taxon>Weeksellaceae</taxon>
        <taxon>Chryseobacterium group</taxon>
        <taxon>Chryseobacterium</taxon>
    </lineage>
</organism>
<evidence type="ECO:0000313" key="2">
    <source>
        <dbReference type="Proteomes" id="UP000592180"/>
    </source>
</evidence>
<protein>
    <submittedName>
        <fullName evidence="1">Uncharacterized protein (TIGR00661 family)</fullName>
    </submittedName>
</protein>
<dbReference type="Proteomes" id="UP000592180">
    <property type="component" value="Unassembled WGS sequence"/>
</dbReference>
<gene>
    <name evidence="1" type="ORF">HNP38_001763</name>
</gene>
<reference evidence="1 2" key="1">
    <citation type="submission" date="2020-08" db="EMBL/GenBank/DDBJ databases">
        <title>Functional genomics of gut bacteria from endangered species of beetles.</title>
        <authorList>
            <person name="Carlos-Shanley C."/>
        </authorList>
    </citation>
    <scope>NUCLEOTIDE SEQUENCE [LARGE SCALE GENOMIC DNA]</scope>
    <source>
        <strain evidence="1 2">S00151</strain>
    </source>
</reference>
<dbReference type="RefSeq" id="WP_184187811.1">
    <property type="nucleotide sequence ID" value="NZ_JACHLE010000002.1"/>
</dbReference>
<sequence>MKILYAFQGTGNGHMARAQEIIPILKKYASVDTLISGHQSQLKADFDIDFQFKGISLLYNKTGGLSYWKTLTQNNFFEAVKTIRTLELSHYDLIINDFEPLTGWACKLKHLPMIELSHQASLSFKETPKPEKKDFFGELILKYYVPGERKIGFHFENYHPRIKKPVIRKKIRNLNPDKKGYYLVYLPSFSDDNIIKVLKQIPVEWKVFSKYSKTQFKEKNVEVFPIDEAQYLKYFESCDGILCNAGFETPAEALFMDKKLFVIPIHNQYEQECNAYALNKMGIRNSKTLKLSEIMEWVACDKHLKVDYPDDIEEILLKEVLGM</sequence>
<keyword evidence="2" id="KW-1185">Reference proteome</keyword>
<name>A0A840KER4_9FLAO</name>
<accession>A0A840KER4</accession>
<dbReference type="Pfam" id="PF13528">
    <property type="entry name" value="Glyco_trans_1_3"/>
    <property type="match status" value="1"/>
</dbReference>
<comment type="caution">
    <text evidence="1">The sequence shown here is derived from an EMBL/GenBank/DDBJ whole genome shotgun (WGS) entry which is preliminary data.</text>
</comment>
<dbReference type="EMBL" id="JACHLE010000002">
    <property type="protein sequence ID" value="MBB4806467.1"/>
    <property type="molecule type" value="Genomic_DNA"/>
</dbReference>
<proteinExistence type="predicted"/>